<dbReference type="InterPro" id="IPR036390">
    <property type="entry name" value="WH_DNA-bd_sf"/>
</dbReference>
<evidence type="ECO:0000259" key="2">
    <source>
        <dbReference type="Pfam" id="PF10400"/>
    </source>
</evidence>
<dbReference type="Pfam" id="PF03551">
    <property type="entry name" value="PadR"/>
    <property type="match status" value="1"/>
</dbReference>
<dbReference type="Pfam" id="PF10400">
    <property type="entry name" value="Vir_act_alpha_C"/>
    <property type="match status" value="1"/>
</dbReference>
<reference evidence="3 4" key="1">
    <citation type="submission" date="2023-07" db="EMBL/GenBank/DDBJ databases">
        <title>Sequencing the genomes of 1000 actinobacteria strains.</title>
        <authorList>
            <person name="Klenk H.-P."/>
        </authorList>
    </citation>
    <scope>NUCLEOTIDE SEQUENCE [LARGE SCALE GENOMIC DNA]</scope>
    <source>
        <strain evidence="3 4">DSM 44388</strain>
    </source>
</reference>
<dbReference type="PANTHER" id="PTHR43252">
    <property type="entry name" value="TRANSCRIPTIONAL REGULATOR YQJI"/>
    <property type="match status" value="1"/>
</dbReference>
<dbReference type="InterPro" id="IPR018309">
    <property type="entry name" value="Tscrpt_reg_PadR_C"/>
</dbReference>
<comment type="caution">
    <text evidence="3">The sequence shown here is derived from an EMBL/GenBank/DDBJ whole genome shotgun (WGS) entry which is preliminary data.</text>
</comment>
<proteinExistence type="predicted"/>
<dbReference type="Gene3D" id="1.10.10.10">
    <property type="entry name" value="Winged helix-like DNA-binding domain superfamily/Winged helix DNA-binding domain"/>
    <property type="match status" value="1"/>
</dbReference>
<dbReference type="InterPro" id="IPR005149">
    <property type="entry name" value="Tscrpt_reg_PadR_N"/>
</dbReference>
<dbReference type="GO" id="GO:0003677">
    <property type="term" value="F:DNA binding"/>
    <property type="evidence" value="ECO:0007669"/>
    <property type="project" value="UniProtKB-KW"/>
</dbReference>
<dbReference type="SUPFAM" id="SSF46785">
    <property type="entry name" value="Winged helix' DNA-binding domain"/>
    <property type="match status" value="1"/>
</dbReference>
<feature type="domain" description="Transcription regulator PadR N-terminal" evidence="1">
    <location>
        <begin position="7"/>
        <end position="77"/>
    </location>
</feature>
<evidence type="ECO:0000313" key="4">
    <source>
        <dbReference type="Proteomes" id="UP001235712"/>
    </source>
</evidence>
<keyword evidence="4" id="KW-1185">Reference proteome</keyword>
<dbReference type="EMBL" id="JAUSQZ010000001">
    <property type="protein sequence ID" value="MDP9826631.1"/>
    <property type="molecule type" value="Genomic_DNA"/>
</dbReference>
<accession>A0ABT9P1S5</accession>
<evidence type="ECO:0000259" key="1">
    <source>
        <dbReference type="Pfam" id="PF03551"/>
    </source>
</evidence>
<dbReference type="Proteomes" id="UP001235712">
    <property type="component" value="Unassembled WGS sequence"/>
</dbReference>
<organism evidence="3 4">
    <name type="scientific">Kineosporia succinea</name>
    <dbReference type="NCBI Taxonomy" id="84632"/>
    <lineage>
        <taxon>Bacteria</taxon>
        <taxon>Bacillati</taxon>
        <taxon>Actinomycetota</taxon>
        <taxon>Actinomycetes</taxon>
        <taxon>Kineosporiales</taxon>
        <taxon>Kineosporiaceae</taxon>
        <taxon>Kineosporia</taxon>
    </lineage>
</organism>
<dbReference type="InterPro" id="IPR036388">
    <property type="entry name" value="WH-like_DNA-bd_sf"/>
</dbReference>
<dbReference type="PANTHER" id="PTHR43252:SF6">
    <property type="entry name" value="NEGATIVE TRANSCRIPTION REGULATOR PADR"/>
    <property type="match status" value="1"/>
</dbReference>
<keyword evidence="3" id="KW-0238">DNA-binding</keyword>
<gene>
    <name evidence="3" type="ORF">J2S57_002380</name>
</gene>
<protein>
    <submittedName>
        <fullName evidence="3">DNA-binding PadR family transcriptional regulator</fullName>
    </submittedName>
</protein>
<feature type="domain" description="Transcription regulator PadR C-terminal" evidence="2">
    <location>
        <begin position="91"/>
        <end position="170"/>
    </location>
</feature>
<dbReference type="RefSeq" id="WP_307241629.1">
    <property type="nucleotide sequence ID" value="NZ_JAUSQZ010000001.1"/>
</dbReference>
<name>A0ABT9P1S5_9ACTN</name>
<sequence length="173" mass="19567">MSVRQSLLAILAEGEQYGYQLRHEFEVRTGRTWPINIGQVYTTLNRLVRDGLVEEAKRQDDGSVTYRLTYAGREEVDKWWGTAVDRASPGRDEVAIKIALAVAAPGVDALAVIAHQRSETLRVLQLYTKEKRSLPGSPEGEGLSRLLVLDHLIFVTEAEARWLELVEQRLRAR</sequence>
<evidence type="ECO:0000313" key="3">
    <source>
        <dbReference type="EMBL" id="MDP9826631.1"/>
    </source>
</evidence>